<dbReference type="Proteomes" id="UP000522262">
    <property type="component" value="Unassembled WGS sequence"/>
</dbReference>
<evidence type="ECO:0000259" key="2">
    <source>
        <dbReference type="Pfam" id="PF01266"/>
    </source>
</evidence>
<keyword evidence="4" id="KW-1185">Reference proteome</keyword>
<organism evidence="3 4">
    <name type="scientific">Fusarium mexicanum</name>
    <dbReference type="NCBI Taxonomy" id="751941"/>
    <lineage>
        <taxon>Eukaryota</taxon>
        <taxon>Fungi</taxon>
        <taxon>Dikarya</taxon>
        <taxon>Ascomycota</taxon>
        <taxon>Pezizomycotina</taxon>
        <taxon>Sordariomycetes</taxon>
        <taxon>Hypocreomycetidae</taxon>
        <taxon>Hypocreales</taxon>
        <taxon>Nectriaceae</taxon>
        <taxon>Fusarium</taxon>
        <taxon>Fusarium fujikuroi species complex</taxon>
    </lineage>
</organism>
<evidence type="ECO:0000313" key="3">
    <source>
        <dbReference type="EMBL" id="KAF5552656.1"/>
    </source>
</evidence>
<dbReference type="SUPFAM" id="SSF51905">
    <property type="entry name" value="FAD/NAD(P)-binding domain"/>
    <property type="match status" value="1"/>
</dbReference>
<dbReference type="Gene3D" id="3.50.50.60">
    <property type="entry name" value="FAD/NAD(P)-binding domain"/>
    <property type="match status" value="2"/>
</dbReference>
<comment type="caution">
    <text evidence="3">The sequence shown here is derived from an EMBL/GenBank/DDBJ whole genome shotgun (WGS) entry which is preliminary data.</text>
</comment>
<proteinExistence type="predicted"/>
<feature type="domain" description="FAD dependent oxidoreductase" evidence="2">
    <location>
        <begin position="8"/>
        <end position="133"/>
    </location>
</feature>
<sequence length="351" mass="38068">MMEDNNAIAIVGAGCIGLCTAYQLSKSFENQERKPSIIVVEAGDRPFAAASSACTGCFHYHFPGSTGKVLAPLGQYSFDLWAKEVQNAEFRLATGYRVNSSYGVCRGHGKGLDKLPNWIKAETGWDVDNQVLGNNTATVQLLLACGPWTPTLYKNLFPSAPFHLQRTTNAGDWIICQNPCLTMPESTAFVSFEPLTGTKFEFACRNDGTIWACGRRNFDAMLPPPDRPDEPDERLIKELRACASKWLNRDCTSLGEHSEDVQLLSKGRAFRPATSSGLPVMSEVKSSDVTADAASFPTGIFVCWGHGSWGLTLGMGSGRVMSQLMGGKEPDIDLSPFSLELNSIPAGHQGS</sequence>
<dbReference type="InterPro" id="IPR006076">
    <property type="entry name" value="FAD-dep_OxRdtase"/>
</dbReference>
<accession>A0A8H5JDK9</accession>
<reference evidence="3 4" key="1">
    <citation type="submission" date="2020-05" db="EMBL/GenBank/DDBJ databases">
        <title>Identification and distribution of gene clusters putatively required for synthesis of sphingolipid metabolism inhibitors in phylogenetically diverse species of the filamentous fungus Fusarium.</title>
        <authorList>
            <person name="Kim H.-S."/>
            <person name="Busman M."/>
            <person name="Brown D.W."/>
            <person name="Divon H."/>
            <person name="Uhlig S."/>
            <person name="Proctor R.H."/>
        </authorList>
    </citation>
    <scope>NUCLEOTIDE SEQUENCE [LARGE SCALE GENOMIC DNA]</scope>
    <source>
        <strain evidence="3 4">NRRL 53147</strain>
    </source>
</reference>
<dbReference type="InterPro" id="IPR036188">
    <property type="entry name" value="FAD/NAD-bd_sf"/>
</dbReference>
<dbReference type="Pfam" id="PF01266">
    <property type="entry name" value="DAO"/>
    <property type="match status" value="1"/>
</dbReference>
<keyword evidence="1" id="KW-0560">Oxidoreductase</keyword>
<protein>
    <submittedName>
        <fullName evidence="3">FAD dependent oxidoreductase superfamily</fullName>
    </submittedName>
</protein>
<dbReference type="EMBL" id="JAAOAM010000059">
    <property type="protein sequence ID" value="KAF5552656.1"/>
    <property type="molecule type" value="Genomic_DNA"/>
</dbReference>
<dbReference type="AlphaFoldDB" id="A0A8H5JDK9"/>
<gene>
    <name evidence="3" type="ORF">FMEXI_2807</name>
</gene>
<dbReference type="GO" id="GO:0005737">
    <property type="term" value="C:cytoplasm"/>
    <property type="evidence" value="ECO:0007669"/>
    <property type="project" value="TreeGrafter"/>
</dbReference>
<evidence type="ECO:0000313" key="4">
    <source>
        <dbReference type="Proteomes" id="UP000522262"/>
    </source>
</evidence>
<name>A0A8H5JDK9_9HYPO</name>
<dbReference type="GO" id="GO:0016491">
    <property type="term" value="F:oxidoreductase activity"/>
    <property type="evidence" value="ECO:0007669"/>
    <property type="project" value="UniProtKB-KW"/>
</dbReference>
<evidence type="ECO:0000256" key="1">
    <source>
        <dbReference type="ARBA" id="ARBA00023002"/>
    </source>
</evidence>
<dbReference type="PANTHER" id="PTHR13847:SF289">
    <property type="entry name" value="GLYCINE OXIDASE"/>
    <property type="match status" value="1"/>
</dbReference>
<dbReference type="PANTHER" id="PTHR13847">
    <property type="entry name" value="SARCOSINE DEHYDROGENASE-RELATED"/>
    <property type="match status" value="1"/>
</dbReference>